<dbReference type="SUPFAM" id="SSF48452">
    <property type="entry name" value="TPR-like"/>
    <property type="match status" value="2"/>
</dbReference>
<dbReference type="PANTHER" id="PTHR12558">
    <property type="entry name" value="CELL DIVISION CYCLE 16,23,27"/>
    <property type="match status" value="1"/>
</dbReference>
<dbReference type="EMBL" id="QAOQ01000002">
    <property type="protein sequence ID" value="PTQ99471.1"/>
    <property type="molecule type" value="Genomic_DNA"/>
</dbReference>
<sequence length="580" mass="65589">MNLKHASVLGLILAPVLAFSQAKQPAGNTPAPATQVKALSQTDSLMVKQLFFSGLHEKTMENFDQAADFFNRVLQTDANNSAAMYELAGLKKLQKKEAEAQQLLERAVAISPNNEWFWIALADSYEKTNDLVKLELVFDQLIRIDPDKADYYFDKANAYYLQKRYEDALAVYAKLEAVTGLTDDLVAQRQKIYLKLNKADQAAAELEKLIAGNPGQIKYYLLLAEIYNSNKQQDKALKTLLDAEKLDANNGTVHLALADIYRDKKDNDACFNELKLAFAIPELAVEQKVRIILGYIPKFPDANAKASALELSRILITAHPQNAKAFAVYGDMLMQNGQYKEARPIYKKSIELDANIYTVHEQLVRLDLGDNDANAALKDGQNALSLYPNQAWMNYLVGVAYLQQKNFAKAISYIKNATSLELQDKDLLSQSFSTLGDCYHELKDDAKSDDAYDKALTYNPENVYTLNNYAYYLSVRGQQLDKAAQMSKRSNQLQPNTPSFEDTYAWILFKQKNYTEARVWMEKALAHDKEHSAVQQEHYGDIMFYLGDVNGAVANWKKAKEYGGQSPVLDRKINEKRYIE</sequence>
<dbReference type="InterPro" id="IPR011990">
    <property type="entry name" value="TPR-like_helical_dom_sf"/>
</dbReference>
<proteinExistence type="predicted"/>
<keyword evidence="4" id="KW-1185">Reference proteome</keyword>
<dbReference type="PROSITE" id="PS50005">
    <property type="entry name" value="TPR"/>
    <property type="match status" value="2"/>
</dbReference>
<dbReference type="Pfam" id="PF13374">
    <property type="entry name" value="TPR_10"/>
    <property type="match status" value="1"/>
</dbReference>
<dbReference type="PANTHER" id="PTHR12558:SF13">
    <property type="entry name" value="CELL DIVISION CYCLE PROTEIN 27 HOMOLOG"/>
    <property type="match status" value="1"/>
</dbReference>
<dbReference type="Gene3D" id="1.25.40.10">
    <property type="entry name" value="Tetratricopeptide repeat domain"/>
    <property type="match status" value="4"/>
</dbReference>
<evidence type="ECO:0000256" key="1">
    <source>
        <dbReference type="PROSITE-ProRule" id="PRU00339"/>
    </source>
</evidence>
<name>A0A2T5JCI1_9SPHI</name>
<dbReference type="Proteomes" id="UP000244168">
    <property type="component" value="Unassembled WGS sequence"/>
</dbReference>
<evidence type="ECO:0000313" key="4">
    <source>
        <dbReference type="Proteomes" id="UP000244168"/>
    </source>
</evidence>
<evidence type="ECO:0000313" key="3">
    <source>
        <dbReference type="EMBL" id="PTQ99471.1"/>
    </source>
</evidence>
<feature type="signal peptide" evidence="2">
    <location>
        <begin position="1"/>
        <end position="20"/>
    </location>
</feature>
<keyword evidence="2" id="KW-0732">Signal</keyword>
<organism evidence="3 4">
    <name type="scientific">Mucilaginibacter yixingensis</name>
    <dbReference type="NCBI Taxonomy" id="1295612"/>
    <lineage>
        <taxon>Bacteria</taxon>
        <taxon>Pseudomonadati</taxon>
        <taxon>Bacteroidota</taxon>
        <taxon>Sphingobacteriia</taxon>
        <taxon>Sphingobacteriales</taxon>
        <taxon>Sphingobacteriaceae</taxon>
        <taxon>Mucilaginibacter</taxon>
    </lineage>
</organism>
<dbReference type="SMART" id="SM00028">
    <property type="entry name" value="TPR"/>
    <property type="match status" value="8"/>
</dbReference>
<dbReference type="InterPro" id="IPR019734">
    <property type="entry name" value="TPR_rpt"/>
</dbReference>
<feature type="chain" id="PRO_5015443596" evidence="2">
    <location>
        <begin position="21"/>
        <end position="580"/>
    </location>
</feature>
<dbReference type="AlphaFoldDB" id="A0A2T5JCI1"/>
<dbReference type="OrthoDB" id="9814220at2"/>
<feature type="repeat" description="TPR" evidence="1">
    <location>
        <begin position="429"/>
        <end position="462"/>
    </location>
</feature>
<gene>
    <name evidence="3" type="ORF">C8P68_102295</name>
</gene>
<feature type="repeat" description="TPR" evidence="1">
    <location>
        <begin position="323"/>
        <end position="356"/>
    </location>
</feature>
<evidence type="ECO:0000256" key="2">
    <source>
        <dbReference type="SAM" id="SignalP"/>
    </source>
</evidence>
<protein>
    <submittedName>
        <fullName evidence="3">Lipopolysaccharide biosynthesis regulator YciM</fullName>
    </submittedName>
</protein>
<reference evidence="3 4" key="1">
    <citation type="submission" date="2018-04" db="EMBL/GenBank/DDBJ databases">
        <title>Genomic Encyclopedia of Archaeal and Bacterial Type Strains, Phase II (KMG-II): from individual species to whole genera.</title>
        <authorList>
            <person name="Goeker M."/>
        </authorList>
    </citation>
    <scope>NUCLEOTIDE SEQUENCE [LARGE SCALE GENOMIC DNA]</scope>
    <source>
        <strain evidence="3 4">DSM 26809</strain>
    </source>
</reference>
<dbReference type="Pfam" id="PF13432">
    <property type="entry name" value="TPR_16"/>
    <property type="match status" value="3"/>
</dbReference>
<dbReference type="RefSeq" id="WP_107827398.1">
    <property type="nucleotide sequence ID" value="NZ_CP160205.1"/>
</dbReference>
<dbReference type="Pfam" id="PF13181">
    <property type="entry name" value="TPR_8"/>
    <property type="match status" value="2"/>
</dbReference>
<comment type="caution">
    <text evidence="3">The sequence shown here is derived from an EMBL/GenBank/DDBJ whole genome shotgun (WGS) entry which is preliminary data.</text>
</comment>
<accession>A0A2T5JCI1</accession>
<keyword evidence="1" id="KW-0802">TPR repeat</keyword>